<protein>
    <submittedName>
        <fullName evidence="2">Uncharacterized protein</fullName>
    </submittedName>
</protein>
<evidence type="ECO:0000313" key="2">
    <source>
        <dbReference type="EMBL" id="MFH8551683.1"/>
    </source>
</evidence>
<comment type="caution">
    <text evidence="2">The sequence shown here is derived from an EMBL/GenBank/DDBJ whole genome shotgun (WGS) entry which is preliminary data.</text>
</comment>
<evidence type="ECO:0000313" key="3">
    <source>
        <dbReference type="Proteomes" id="UP001610818"/>
    </source>
</evidence>
<name>A0ABW7R337_9ACTN</name>
<reference evidence="2 3" key="1">
    <citation type="submission" date="2024-10" db="EMBL/GenBank/DDBJ databases">
        <title>The Natural Products Discovery Center: Release of the First 8490 Sequenced Strains for Exploring Actinobacteria Biosynthetic Diversity.</title>
        <authorList>
            <person name="Kalkreuter E."/>
            <person name="Kautsar S.A."/>
            <person name="Yang D."/>
            <person name="Bader C.D."/>
            <person name="Teijaro C.N."/>
            <person name="Fluegel L."/>
            <person name="Davis C.M."/>
            <person name="Simpson J.R."/>
            <person name="Lauterbach L."/>
            <person name="Steele A.D."/>
            <person name="Gui C."/>
            <person name="Meng S."/>
            <person name="Li G."/>
            <person name="Viehrig K."/>
            <person name="Ye F."/>
            <person name="Su P."/>
            <person name="Kiefer A.F."/>
            <person name="Nichols A."/>
            <person name="Cepeda A.J."/>
            <person name="Yan W."/>
            <person name="Fan B."/>
            <person name="Jiang Y."/>
            <person name="Adhikari A."/>
            <person name="Zheng C.-J."/>
            <person name="Schuster L."/>
            <person name="Cowan T.M."/>
            <person name="Smanski M.J."/>
            <person name="Chevrette M.G."/>
            <person name="De Carvalho L.P.S."/>
            <person name="Shen B."/>
        </authorList>
    </citation>
    <scope>NUCLEOTIDE SEQUENCE [LARGE SCALE GENOMIC DNA]</scope>
    <source>
        <strain evidence="2 3">NPDC017990</strain>
    </source>
</reference>
<proteinExistence type="predicted"/>
<dbReference type="EMBL" id="JBIRGQ010000014">
    <property type="protein sequence ID" value="MFH8551683.1"/>
    <property type="molecule type" value="Genomic_DNA"/>
</dbReference>
<keyword evidence="3" id="KW-1185">Reference proteome</keyword>
<dbReference type="RefSeq" id="WP_397718723.1">
    <property type="nucleotide sequence ID" value="NZ_JBIRGN010000014.1"/>
</dbReference>
<dbReference type="Proteomes" id="UP001610818">
    <property type="component" value="Unassembled WGS sequence"/>
</dbReference>
<organism evidence="2 3">
    <name type="scientific">Streptomyces longisporoflavus</name>
    <dbReference type="NCBI Taxonomy" id="28044"/>
    <lineage>
        <taxon>Bacteria</taxon>
        <taxon>Bacillati</taxon>
        <taxon>Actinomycetota</taxon>
        <taxon>Actinomycetes</taxon>
        <taxon>Kitasatosporales</taxon>
        <taxon>Streptomycetaceae</taxon>
        <taxon>Streptomyces</taxon>
    </lineage>
</organism>
<accession>A0ABW7R337</accession>
<feature type="compositionally biased region" description="Basic residues" evidence="1">
    <location>
        <begin position="224"/>
        <end position="245"/>
    </location>
</feature>
<gene>
    <name evidence="2" type="ORF">ACH4F9_42575</name>
</gene>
<evidence type="ECO:0000256" key="1">
    <source>
        <dbReference type="SAM" id="MobiDB-lite"/>
    </source>
</evidence>
<sequence>MPTPSDRPRLVGAAEIGEEFGVSTGTARRLYRDRLQGTEPLFPEPVSSRGREKLFDHRAVTDWFAIHRGPQVKNRLQEAGVSLRSGDPDELLNATQVARILGYKNSSQILKYLEDHPGYFPEPDQIEELGSPGRPWRRLLWRRATVAEWAANRPGKGRRGGSTREARPLPAVSSDGDPDELLTVAEAAALLGYKSASSFSSSLAQGNLPLLEEIDGTKPSTRGPAKRAWTRRRLKQQQAQRRRTD</sequence>
<feature type="region of interest" description="Disordered" evidence="1">
    <location>
        <begin position="211"/>
        <end position="245"/>
    </location>
</feature>
<feature type="region of interest" description="Disordered" evidence="1">
    <location>
        <begin position="152"/>
        <end position="178"/>
    </location>
</feature>